<evidence type="ECO:0000313" key="8">
    <source>
        <dbReference type="EMBL" id="MCS0636707.1"/>
    </source>
</evidence>
<keyword evidence="4 6" id="KW-0238">DNA-binding</keyword>
<sequence length="633" mass="66405">MSRSLPPVPASGPLRLSVLGPLSAHRGGTPLCPGPYKQRVVLATLLTRPNAPVPVETLTDAVWPDEPPRTARKNLQVYMSALRTLLGPPAGRVPGRERLVHDCGGYLLRVAEEELDVLRFRRLARAADGLEPRAAAPLLREALDLWQGPPLHGLRQSPSLGAEAERLENRCLTVHEDWAEAETAVGRAAVVVEGLRELAERHPLRERLQTALMSALHQSGRQAEALAVYDDYRRLLARELGLEPGGAMAGRYRALLAGDGGHRQALRPEAAPAAGRRPELPPDLADFTGHGEPLRELLAALEADGGGTVAVSGPAGSGKTALAVRAARRLGDRFPDGRCVVRMRDAAGEPRPRAEVLAELGRLAGAESGGRASEGAEGWRHWLAGHRALVVLDDVPDERAVRALLPGSGLGRTVLTARGQLPGLAPVERMAVPPLAPAEALALLERLLGPGRVRADRAAALRVAEACGLLPLAVRVSGMRLAVLRHLPLAEFAERLADPAGALDELVAGDVSVRERLAHGWRDLPPARGRDLERLAGRVPEGPFALPDAALALGCGEREAVRAVEALIDAGAVTSPGGEVTAHAALYELPRMVRLFALERAAAGAVAEGAGPVGAGAGPVVAGAGSVVAGASR</sequence>
<dbReference type="Proteomes" id="UP001431313">
    <property type="component" value="Unassembled WGS sequence"/>
</dbReference>
<dbReference type="PRINTS" id="PR00364">
    <property type="entry name" value="DISEASERSIST"/>
</dbReference>
<keyword evidence="3" id="KW-0805">Transcription regulation</keyword>
<evidence type="ECO:0000256" key="5">
    <source>
        <dbReference type="ARBA" id="ARBA00023163"/>
    </source>
</evidence>
<dbReference type="InterPro" id="IPR002182">
    <property type="entry name" value="NB-ARC"/>
</dbReference>
<accession>A0ABT2CHY6</accession>
<name>A0ABT2CHY6_9ACTN</name>
<evidence type="ECO:0000256" key="4">
    <source>
        <dbReference type="ARBA" id="ARBA00023125"/>
    </source>
</evidence>
<dbReference type="InterPro" id="IPR016032">
    <property type="entry name" value="Sig_transdc_resp-reg_C-effctor"/>
</dbReference>
<dbReference type="CDD" id="cd15831">
    <property type="entry name" value="BTAD"/>
    <property type="match status" value="1"/>
</dbReference>
<keyword evidence="9" id="KW-1185">Reference proteome</keyword>
<dbReference type="InterPro" id="IPR001867">
    <property type="entry name" value="OmpR/PhoB-type_DNA-bd"/>
</dbReference>
<evidence type="ECO:0000256" key="6">
    <source>
        <dbReference type="PROSITE-ProRule" id="PRU01091"/>
    </source>
</evidence>
<dbReference type="SMART" id="SM00862">
    <property type="entry name" value="Trans_reg_C"/>
    <property type="match status" value="1"/>
</dbReference>
<gene>
    <name evidence="8" type="ORF">NX801_13765</name>
</gene>
<evidence type="ECO:0000259" key="7">
    <source>
        <dbReference type="PROSITE" id="PS51755"/>
    </source>
</evidence>
<dbReference type="Gene3D" id="3.40.50.300">
    <property type="entry name" value="P-loop containing nucleotide triphosphate hydrolases"/>
    <property type="match status" value="1"/>
</dbReference>
<dbReference type="Pfam" id="PF03704">
    <property type="entry name" value="BTAD"/>
    <property type="match status" value="1"/>
</dbReference>
<keyword evidence="5" id="KW-0804">Transcription</keyword>
<dbReference type="Gene3D" id="1.25.40.10">
    <property type="entry name" value="Tetratricopeptide repeat domain"/>
    <property type="match status" value="1"/>
</dbReference>
<dbReference type="InterPro" id="IPR051677">
    <property type="entry name" value="AfsR-DnrI-RedD_regulator"/>
</dbReference>
<proteinExistence type="inferred from homology"/>
<dbReference type="EMBL" id="JANUGQ010000010">
    <property type="protein sequence ID" value="MCS0636707.1"/>
    <property type="molecule type" value="Genomic_DNA"/>
</dbReference>
<organism evidence="8 9">
    <name type="scientific">Streptomyces pyxinae</name>
    <dbReference type="NCBI Taxonomy" id="2970734"/>
    <lineage>
        <taxon>Bacteria</taxon>
        <taxon>Bacillati</taxon>
        <taxon>Actinomycetota</taxon>
        <taxon>Actinomycetes</taxon>
        <taxon>Kitasatosporales</taxon>
        <taxon>Streptomycetaceae</taxon>
        <taxon>Streptomyces</taxon>
    </lineage>
</organism>
<dbReference type="PANTHER" id="PTHR35807">
    <property type="entry name" value="TRANSCRIPTIONAL REGULATOR REDD-RELATED"/>
    <property type="match status" value="1"/>
</dbReference>
<dbReference type="InterPro" id="IPR036388">
    <property type="entry name" value="WH-like_DNA-bd_sf"/>
</dbReference>
<keyword evidence="2" id="KW-0902">Two-component regulatory system</keyword>
<feature type="domain" description="OmpR/PhoB-type" evidence="7">
    <location>
        <begin position="6"/>
        <end position="110"/>
    </location>
</feature>
<dbReference type="PANTHER" id="PTHR35807:SF1">
    <property type="entry name" value="TRANSCRIPTIONAL REGULATOR REDD"/>
    <property type="match status" value="1"/>
</dbReference>
<evidence type="ECO:0000256" key="2">
    <source>
        <dbReference type="ARBA" id="ARBA00023012"/>
    </source>
</evidence>
<dbReference type="Pfam" id="PF00931">
    <property type="entry name" value="NB-ARC"/>
    <property type="match status" value="1"/>
</dbReference>
<dbReference type="SUPFAM" id="SSF48452">
    <property type="entry name" value="TPR-like"/>
    <property type="match status" value="1"/>
</dbReference>
<feature type="DNA-binding region" description="OmpR/PhoB-type" evidence="6">
    <location>
        <begin position="6"/>
        <end position="110"/>
    </location>
</feature>
<dbReference type="RefSeq" id="WP_258787970.1">
    <property type="nucleotide sequence ID" value="NZ_JANUGQ010000010.1"/>
</dbReference>
<dbReference type="InterPro" id="IPR027417">
    <property type="entry name" value="P-loop_NTPase"/>
</dbReference>
<evidence type="ECO:0000313" key="9">
    <source>
        <dbReference type="Proteomes" id="UP001431313"/>
    </source>
</evidence>
<dbReference type="SUPFAM" id="SSF46894">
    <property type="entry name" value="C-terminal effector domain of the bipartite response regulators"/>
    <property type="match status" value="1"/>
</dbReference>
<dbReference type="InterPro" id="IPR011990">
    <property type="entry name" value="TPR-like_helical_dom_sf"/>
</dbReference>
<dbReference type="Gene3D" id="1.10.10.10">
    <property type="entry name" value="Winged helix-like DNA-binding domain superfamily/Winged helix DNA-binding domain"/>
    <property type="match status" value="1"/>
</dbReference>
<dbReference type="SMART" id="SM01043">
    <property type="entry name" value="BTAD"/>
    <property type="match status" value="1"/>
</dbReference>
<evidence type="ECO:0000256" key="3">
    <source>
        <dbReference type="ARBA" id="ARBA00023015"/>
    </source>
</evidence>
<comment type="similarity">
    <text evidence="1">Belongs to the AfsR/DnrI/RedD regulatory family.</text>
</comment>
<evidence type="ECO:0000256" key="1">
    <source>
        <dbReference type="ARBA" id="ARBA00005820"/>
    </source>
</evidence>
<reference evidence="8" key="1">
    <citation type="submission" date="2022-08" db="EMBL/GenBank/DDBJ databases">
        <authorList>
            <person name="Somphong A."/>
            <person name="Phongsopitanun W."/>
        </authorList>
    </citation>
    <scope>NUCLEOTIDE SEQUENCE</scope>
    <source>
        <strain evidence="8">LP05-1</strain>
    </source>
</reference>
<protein>
    <submittedName>
        <fullName evidence="8">NB-ARC domain-containing protein</fullName>
    </submittedName>
</protein>
<dbReference type="PROSITE" id="PS51755">
    <property type="entry name" value="OMPR_PHOB"/>
    <property type="match status" value="1"/>
</dbReference>
<comment type="caution">
    <text evidence="8">The sequence shown here is derived from an EMBL/GenBank/DDBJ whole genome shotgun (WGS) entry which is preliminary data.</text>
</comment>
<dbReference type="InterPro" id="IPR005158">
    <property type="entry name" value="BTAD"/>
</dbReference>
<dbReference type="SUPFAM" id="SSF52540">
    <property type="entry name" value="P-loop containing nucleoside triphosphate hydrolases"/>
    <property type="match status" value="1"/>
</dbReference>